<protein>
    <submittedName>
        <fullName evidence="1">DUF1320 domain-containing protein</fullName>
    </submittedName>
</protein>
<accession>A0AB33FX63</accession>
<dbReference type="EMBL" id="CP029449">
    <property type="protein sequence ID" value="AWL70661.1"/>
    <property type="molecule type" value="Genomic_DNA"/>
</dbReference>
<dbReference type="Proteomes" id="UP000245399">
    <property type="component" value="Chromosome"/>
</dbReference>
<evidence type="ECO:0000313" key="1">
    <source>
        <dbReference type="EMBL" id="AWL70661.1"/>
    </source>
</evidence>
<dbReference type="Pfam" id="PF07030">
    <property type="entry name" value="Phage_Mu_Gp36"/>
    <property type="match status" value="1"/>
</dbReference>
<organism evidence="1 2">
    <name type="scientific">Serratia marcescens</name>
    <dbReference type="NCBI Taxonomy" id="615"/>
    <lineage>
        <taxon>Bacteria</taxon>
        <taxon>Pseudomonadati</taxon>
        <taxon>Pseudomonadota</taxon>
        <taxon>Gammaproteobacteria</taxon>
        <taxon>Enterobacterales</taxon>
        <taxon>Yersiniaceae</taxon>
        <taxon>Serratia</taxon>
    </lineage>
</organism>
<dbReference type="AlphaFoldDB" id="A0AB33FX63"/>
<dbReference type="InterPro" id="IPR009752">
    <property type="entry name" value="Phage_Mu_GpJ"/>
</dbReference>
<dbReference type="RefSeq" id="WP_047730389.1">
    <property type="nucleotide sequence ID" value="NZ_CADDTT010000054.1"/>
</dbReference>
<gene>
    <name evidence="1" type="ORF">DKC05_24925</name>
</gene>
<name>A0AB33FX63_SERMA</name>
<proteinExistence type="predicted"/>
<reference evidence="1 2" key="1">
    <citation type="submission" date="2018-05" db="EMBL/GenBank/DDBJ databases">
        <title>Klebsiella quasipneumonaiae provides a window into carbapenemase gene transfer, plasmid rearrangements and nosocomial acquisition from the hospital environment.</title>
        <authorList>
            <person name="Mathers A.J."/>
            <person name="Vegesana K."/>
            <person name="Stoesser N."/>
            <person name="Crook D."/>
            <person name="Vaughan A."/>
            <person name="Barry K."/>
            <person name="Parikh H."/>
            <person name="Sebra R."/>
            <person name="Kotay S."/>
            <person name="Walker A.S."/>
            <person name="Sheppard A.E."/>
        </authorList>
    </citation>
    <scope>NUCLEOTIDE SEQUENCE [LARGE SCALE GENOMIC DNA]</scope>
    <source>
        <strain evidence="1 2">CAV1761</strain>
    </source>
</reference>
<sequence>MIYATVSDMQARYKKSSLDLLTKAKSEDSKPDDAFIVSALSDAGGLIDSYISARYVLPLSVVPQALAQQCCAIAFYYLNDQRATDQTRLRYEDALRWLRDVRDGKIPLGTDSAGDVPESEDYAQVISDPLVFSRDQKGFI</sequence>
<evidence type="ECO:0000313" key="2">
    <source>
        <dbReference type="Proteomes" id="UP000245399"/>
    </source>
</evidence>